<dbReference type="EMBL" id="JAUSUF010000006">
    <property type="protein sequence ID" value="MDQ0150035.1"/>
    <property type="molecule type" value="Genomic_DNA"/>
</dbReference>
<proteinExistence type="predicted"/>
<accession>A0ABT9UUN8</accession>
<dbReference type="InterPro" id="IPR010064">
    <property type="entry name" value="HK97-gp10_tail"/>
</dbReference>
<dbReference type="RefSeq" id="WP_307486339.1">
    <property type="nucleotide sequence ID" value="NZ_JAUSUF010000006.1"/>
</dbReference>
<protein>
    <recommendedName>
        <fullName evidence="3">Bacteriophage HK97-gp10, tail-component</fullName>
    </recommendedName>
</protein>
<evidence type="ECO:0000313" key="2">
    <source>
        <dbReference type="Proteomes" id="UP001228504"/>
    </source>
</evidence>
<dbReference type="Pfam" id="PF04883">
    <property type="entry name" value="HK97-gp10_like"/>
    <property type="match status" value="1"/>
</dbReference>
<comment type="caution">
    <text evidence="1">The sequence shown here is derived from an EMBL/GenBank/DDBJ whole genome shotgun (WGS) entry which is preliminary data.</text>
</comment>
<keyword evidence="2" id="KW-1185">Reference proteome</keyword>
<organism evidence="1 2">
    <name type="scientific">Eubacterium multiforme</name>
    <dbReference type="NCBI Taxonomy" id="83339"/>
    <lineage>
        <taxon>Bacteria</taxon>
        <taxon>Bacillati</taxon>
        <taxon>Bacillota</taxon>
        <taxon>Clostridia</taxon>
        <taxon>Eubacteriales</taxon>
        <taxon>Eubacteriaceae</taxon>
        <taxon>Eubacterium</taxon>
    </lineage>
</organism>
<reference evidence="1 2" key="1">
    <citation type="submission" date="2023-07" db="EMBL/GenBank/DDBJ databases">
        <title>Genomic Encyclopedia of Type Strains, Phase IV (KMG-IV): sequencing the most valuable type-strain genomes for metagenomic binning, comparative biology and taxonomic classification.</title>
        <authorList>
            <person name="Goeker M."/>
        </authorList>
    </citation>
    <scope>NUCLEOTIDE SEQUENCE [LARGE SCALE GENOMIC DNA]</scope>
    <source>
        <strain evidence="1 2">DSM 20694</strain>
    </source>
</reference>
<sequence length="113" mass="12910">MYVENNILKLRDQIIKCMEDATKECAVTVTADVQSVTPVGSKEKGSISPGALKKSITFNTELTDTHSSFEVGSPLIYARKVEFENKSYLRSTFKRDIKKFENIYIKHLRKVFD</sequence>
<evidence type="ECO:0008006" key="3">
    <source>
        <dbReference type="Google" id="ProtNLM"/>
    </source>
</evidence>
<dbReference type="Proteomes" id="UP001228504">
    <property type="component" value="Unassembled WGS sequence"/>
</dbReference>
<evidence type="ECO:0000313" key="1">
    <source>
        <dbReference type="EMBL" id="MDQ0150035.1"/>
    </source>
</evidence>
<name>A0ABT9UUN8_9FIRM</name>
<gene>
    <name evidence="1" type="ORF">J2S18_001971</name>
</gene>